<organism evidence="21">
    <name type="scientific">Nicotiana tabacum</name>
    <name type="common">Common tobacco</name>
    <dbReference type="NCBI Taxonomy" id="4097"/>
    <lineage>
        <taxon>Eukaryota</taxon>
        <taxon>Viridiplantae</taxon>
        <taxon>Streptophyta</taxon>
        <taxon>Embryophyta</taxon>
        <taxon>Tracheophyta</taxon>
        <taxon>Spermatophyta</taxon>
        <taxon>Magnoliopsida</taxon>
        <taxon>eudicotyledons</taxon>
        <taxon>Gunneridae</taxon>
        <taxon>Pentapetalae</taxon>
        <taxon>asterids</taxon>
        <taxon>lamiids</taxon>
        <taxon>Solanales</taxon>
        <taxon>Solanaceae</taxon>
        <taxon>Nicotianoideae</taxon>
        <taxon>Nicotianeae</taxon>
        <taxon>Nicotiana</taxon>
    </lineage>
</organism>
<evidence type="ECO:0000256" key="9">
    <source>
        <dbReference type="ARBA" id="ARBA00022723"/>
    </source>
</evidence>
<evidence type="ECO:0000256" key="15">
    <source>
        <dbReference type="ARBA" id="ARBA00023002"/>
    </source>
</evidence>
<feature type="transmembrane region" description="Helical" evidence="20">
    <location>
        <begin position="133"/>
        <end position="152"/>
    </location>
</feature>
<dbReference type="OrthoDB" id="1924410at2759"/>
<evidence type="ECO:0000256" key="3">
    <source>
        <dbReference type="ARBA" id="ARBA00022448"/>
    </source>
</evidence>
<evidence type="ECO:0000256" key="16">
    <source>
        <dbReference type="ARBA" id="ARBA00023004"/>
    </source>
</evidence>
<keyword evidence="7" id="KW-0934">Plastid</keyword>
<dbReference type="GO" id="GO:0009535">
    <property type="term" value="C:chloroplast thylakoid membrane"/>
    <property type="evidence" value="ECO:0007669"/>
    <property type="project" value="UniProtKB-SubCell"/>
</dbReference>
<dbReference type="Pfam" id="PF00124">
    <property type="entry name" value="Photo_RC"/>
    <property type="match status" value="1"/>
</dbReference>
<dbReference type="GO" id="GO:0009772">
    <property type="term" value="P:photosynthetic electron transport in photosystem II"/>
    <property type="evidence" value="ECO:0007669"/>
    <property type="project" value="InterPro"/>
</dbReference>
<evidence type="ECO:0000256" key="10">
    <source>
        <dbReference type="ARBA" id="ARBA00022842"/>
    </source>
</evidence>
<feature type="transmembrane region" description="Helical" evidence="20">
    <location>
        <begin position="104"/>
        <end position="121"/>
    </location>
</feature>
<dbReference type="InterPro" id="IPR055265">
    <property type="entry name" value="Photo_RC_L/M_CS"/>
</dbReference>
<evidence type="ECO:0000256" key="5">
    <source>
        <dbReference type="ARBA" id="ARBA00022531"/>
    </source>
</evidence>
<evidence type="ECO:0000256" key="11">
    <source>
        <dbReference type="ARBA" id="ARBA00022982"/>
    </source>
</evidence>
<dbReference type="GO" id="GO:0046872">
    <property type="term" value="F:metal ion binding"/>
    <property type="evidence" value="ECO:0007669"/>
    <property type="project" value="UniProtKB-KW"/>
</dbReference>
<dbReference type="STRING" id="4097.A0A1S4BH51"/>
<keyword evidence="13" id="KW-0007">Acetylation</keyword>
<keyword evidence="17 20" id="KW-0472">Membrane</keyword>
<dbReference type="PANTHER" id="PTHR33149">
    <property type="entry name" value="PHOTOSYSTEM II PROTEIN D1"/>
    <property type="match status" value="1"/>
</dbReference>
<keyword evidence="12 20" id="KW-1133">Transmembrane helix</keyword>
<keyword evidence="4" id="KW-0148">Chlorophyll</keyword>
<dbReference type="InterPro" id="IPR036854">
    <property type="entry name" value="Photo_II_D1/D2_sf"/>
</dbReference>
<evidence type="ECO:0000256" key="7">
    <source>
        <dbReference type="ARBA" id="ARBA00022640"/>
    </source>
</evidence>
<keyword evidence="5" id="KW-0602">Photosynthesis</keyword>
<reference evidence="21" key="1">
    <citation type="submission" date="2025-08" db="UniProtKB">
        <authorList>
            <consortium name="RefSeq"/>
        </authorList>
    </citation>
    <scope>IDENTIFICATION</scope>
</reference>
<evidence type="ECO:0000256" key="4">
    <source>
        <dbReference type="ARBA" id="ARBA00022494"/>
    </source>
</evidence>
<keyword evidence="11" id="KW-0249">Electron transport</keyword>
<evidence type="ECO:0000256" key="20">
    <source>
        <dbReference type="SAM" id="Phobius"/>
    </source>
</evidence>
<dbReference type="PaxDb" id="4097-A0A1S4BH51"/>
<feature type="transmembrane region" description="Helical" evidence="20">
    <location>
        <begin position="202"/>
        <end position="229"/>
    </location>
</feature>
<protein>
    <submittedName>
        <fullName evidence="21">Photosystem II D2 protein-like</fullName>
    </submittedName>
</protein>
<evidence type="ECO:0000256" key="18">
    <source>
        <dbReference type="ARBA" id="ARBA00023276"/>
    </source>
</evidence>
<dbReference type="SMR" id="A0A1S4BH51"/>
<dbReference type="SUPFAM" id="SSF81483">
    <property type="entry name" value="Bacterial photosystem II reaction centre, L and M subunits"/>
    <property type="match status" value="1"/>
</dbReference>
<dbReference type="PRINTS" id="PR00256">
    <property type="entry name" value="REACTNCENTRE"/>
</dbReference>
<keyword evidence="6" id="KW-0597">Phosphoprotein</keyword>
<dbReference type="GO" id="GO:0016491">
    <property type="term" value="F:oxidoreductase activity"/>
    <property type="evidence" value="ECO:0007669"/>
    <property type="project" value="UniProtKB-KW"/>
</dbReference>
<dbReference type="RefSeq" id="XP_016488181.1">
    <property type="nucleotide sequence ID" value="XM_016632695.1"/>
</dbReference>
<evidence type="ECO:0000256" key="6">
    <source>
        <dbReference type="ARBA" id="ARBA00022553"/>
    </source>
</evidence>
<evidence type="ECO:0000256" key="13">
    <source>
        <dbReference type="ARBA" id="ARBA00022990"/>
    </source>
</evidence>
<dbReference type="PROSITE" id="PS00244">
    <property type="entry name" value="REACTION_CENTER"/>
    <property type="match status" value="1"/>
</dbReference>
<dbReference type="InterPro" id="IPR000484">
    <property type="entry name" value="Photo_RC_L/M"/>
</dbReference>
<sequence length="240" mass="27077">MDSVLYIREEVVAFLSVTSKVAASASATRIFDIPFYFSSNEWHLLLEIRAILSMILGNPIAITQTSMKPRSVQLRPYNAIAFSGPIAVFVSVFLIYPLGQSDWFFAYSFGVAAIFRFILFFQGFHNWTLNPFHMMGVAVVLGTAFLCSIHGATVKNTLFEDSDGANTFCAFNPTQAEETYSMVTANRFWSQIFGVAFSNKRWLHFFMLFVLVTGLWMSALGVVGLALNLRAYDLWFNTRI</sequence>
<keyword evidence="8 20" id="KW-0812">Transmembrane</keyword>
<dbReference type="PANTHER" id="PTHR33149:SF12">
    <property type="entry name" value="PHOTOSYSTEM II D2 PROTEIN"/>
    <property type="match status" value="1"/>
</dbReference>
<keyword evidence="14" id="KW-0157">Chromophore</keyword>
<comment type="similarity">
    <text evidence="2 19">Belongs to the reaction center PufL/M/PsbA/D family.</text>
</comment>
<evidence type="ECO:0000256" key="1">
    <source>
        <dbReference type="ARBA" id="ARBA00004446"/>
    </source>
</evidence>
<keyword evidence="9" id="KW-0479">Metal-binding</keyword>
<evidence type="ECO:0000256" key="14">
    <source>
        <dbReference type="ARBA" id="ARBA00022991"/>
    </source>
</evidence>
<keyword evidence="18" id="KW-0604">Photosystem II</keyword>
<evidence type="ECO:0000256" key="8">
    <source>
        <dbReference type="ARBA" id="ARBA00022692"/>
    </source>
</evidence>
<evidence type="ECO:0000256" key="19">
    <source>
        <dbReference type="RuleBase" id="RU004331"/>
    </source>
</evidence>
<keyword evidence="3" id="KW-0813">Transport</keyword>
<dbReference type="GO" id="GO:0016168">
    <property type="term" value="F:chlorophyll binding"/>
    <property type="evidence" value="ECO:0007669"/>
    <property type="project" value="UniProtKB-KW"/>
</dbReference>
<dbReference type="KEGG" id="nta:107808202"/>
<name>A0A1S4BH51_TOBAC</name>
<evidence type="ECO:0000256" key="12">
    <source>
        <dbReference type="ARBA" id="ARBA00022989"/>
    </source>
</evidence>
<proteinExistence type="inferred from homology"/>
<keyword evidence="16" id="KW-0408">Iron</keyword>
<gene>
    <name evidence="21" type="primary">LOC107808202</name>
</gene>
<evidence type="ECO:0000256" key="17">
    <source>
        <dbReference type="ARBA" id="ARBA00023136"/>
    </source>
</evidence>
<dbReference type="Gene3D" id="1.20.85.10">
    <property type="entry name" value="Photosystem II protein D1-like"/>
    <property type="match status" value="1"/>
</dbReference>
<dbReference type="InterPro" id="IPR055266">
    <property type="entry name" value="D1/D2"/>
</dbReference>
<keyword evidence="15" id="KW-0560">Oxidoreductase</keyword>
<comment type="subcellular location">
    <subcellularLocation>
        <location evidence="1">Plastid membrane</location>
        <topology evidence="1">Multi-pass membrane protein</topology>
    </subcellularLocation>
</comment>
<keyword evidence="10" id="KW-0460">Magnesium</keyword>
<dbReference type="GO" id="GO:0009523">
    <property type="term" value="C:photosystem II"/>
    <property type="evidence" value="ECO:0000318"/>
    <property type="project" value="GO_Central"/>
</dbReference>
<evidence type="ECO:0000313" key="21">
    <source>
        <dbReference type="RefSeq" id="XP_016488181.1"/>
    </source>
</evidence>
<evidence type="ECO:0000256" key="2">
    <source>
        <dbReference type="ARBA" id="ARBA00008204"/>
    </source>
</evidence>
<dbReference type="AlphaFoldDB" id="A0A1S4BH51"/>
<feature type="transmembrane region" description="Helical" evidence="20">
    <location>
        <begin position="77"/>
        <end position="98"/>
    </location>
</feature>
<accession>A0A1S4BH51</accession>